<evidence type="ECO:0000313" key="3">
    <source>
        <dbReference type="EMBL" id="GFY60564.1"/>
    </source>
</evidence>
<evidence type="ECO:0000259" key="1">
    <source>
        <dbReference type="PROSITE" id="PS50097"/>
    </source>
</evidence>
<dbReference type="EMBL" id="BMAV01013205">
    <property type="protein sequence ID" value="GFY60564.1"/>
    <property type="molecule type" value="Genomic_DNA"/>
</dbReference>
<organism evidence="3 4">
    <name type="scientific">Trichonephila inaurata madagascariensis</name>
    <dbReference type="NCBI Taxonomy" id="2747483"/>
    <lineage>
        <taxon>Eukaryota</taxon>
        <taxon>Metazoa</taxon>
        <taxon>Ecdysozoa</taxon>
        <taxon>Arthropoda</taxon>
        <taxon>Chelicerata</taxon>
        <taxon>Arachnida</taxon>
        <taxon>Araneae</taxon>
        <taxon>Araneomorphae</taxon>
        <taxon>Entelegynae</taxon>
        <taxon>Araneoidea</taxon>
        <taxon>Nephilidae</taxon>
        <taxon>Trichonephila</taxon>
        <taxon>Trichonephila inaurata</taxon>
    </lineage>
</organism>
<dbReference type="InterPro" id="IPR000210">
    <property type="entry name" value="BTB/POZ_dom"/>
</dbReference>
<feature type="domain" description="MATH" evidence="2">
    <location>
        <begin position="12"/>
        <end position="201"/>
    </location>
</feature>
<name>A0A8X6XVX3_9ARAC</name>
<sequence>MAYNSEEGKEPWTTFYWNIENYSHCWQQRGECIKSPTFDVVSTENFEWELALHPRGITDGNFIYFYIFRKRGNNQRRIELEHEIAFLAEDGSILQIAKRSRKTYPLETFESTYESALGLRVPITKKGCLLSKDILRTRCRLWRTDGKTVIPATFFAKTVLKVTKRNFLWDIERFSSLEYNRRIKFVSSELKDDEISLSVGVNEEDEVMISIHSFSKKAKFLKFQSFLNDVNGSNIECGKCEVWPTKTKKEAICILSFSKKYLMENENSYLKNNVLSLYCQCSWSTGYASNEIERIHLGITSLDIDNPIFPKSYVSITEETQSSNKADLKKNVECLCAEGILCDVQLRTTTRTFHAHKNILSALSPKFEAMFETLKQKGEGGVDIPDLDDDTVHHMLLNVYTDGLKDLEWENALKVYSAADKYEILSLKKKCSRLFEESICPSNVCEILILADKHHDNDLKEIAQKFALKHEEDVFNSKEWIHFMENFSTLAADTMHKKWYKKPTRNCYRPRRGRFPNRNEFFCTRGGW</sequence>
<protein>
    <recommendedName>
        <fullName evidence="5">Speckle-type POZ protein</fullName>
    </recommendedName>
</protein>
<dbReference type="Pfam" id="PF00651">
    <property type="entry name" value="BTB"/>
    <property type="match status" value="1"/>
</dbReference>
<gene>
    <name evidence="3" type="ORF">TNIN_231131</name>
</gene>
<feature type="domain" description="BTB" evidence="1">
    <location>
        <begin position="342"/>
        <end position="408"/>
    </location>
</feature>
<evidence type="ECO:0008006" key="5">
    <source>
        <dbReference type="Google" id="ProtNLM"/>
    </source>
</evidence>
<dbReference type="CDD" id="cd18186">
    <property type="entry name" value="BTB_POZ_ZBTB_KLHL-like"/>
    <property type="match status" value="1"/>
</dbReference>
<dbReference type="SMART" id="SM00225">
    <property type="entry name" value="BTB"/>
    <property type="match status" value="1"/>
</dbReference>
<dbReference type="PANTHER" id="PTHR24413">
    <property type="entry name" value="SPECKLE-TYPE POZ PROTEIN"/>
    <property type="match status" value="1"/>
</dbReference>
<dbReference type="Gene3D" id="2.60.210.10">
    <property type="entry name" value="Apoptosis, Tumor Necrosis Factor Receptor Associated Protein 2, Chain A"/>
    <property type="match status" value="1"/>
</dbReference>
<accession>A0A8X6XVX3</accession>
<dbReference type="OrthoDB" id="6494862at2759"/>
<dbReference type="Gene3D" id="1.25.40.420">
    <property type="match status" value="1"/>
</dbReference>
<proteinExistence type="predicted"/>
<dbReference type="AlphaFoldDB" id="A0A8X6XVX3"/>
<dbReference type="PROSITE" id="PS50144">
    <property type="entry name" value="MATH"/>
    <property type="match status" value="1"/>
</dbReference>
<dbReference type="SUPFAM" id="SSF54695">
    <property type="entry name" value="POZ domain"/>
    <property type="match status" value="1"/>
</dbReference>
<dbReference type="GO" id="GO:0030163">
    <property type="term" value="P:protein catabolic process"/>
    <property type="evidence" value="ECO:0007669"/>
    <property type="project" value="UniProtKB-ARBA"/>
</dbReference>
<evidence type="ECO:0000313" key="4">
    <source>
        <dbReference type="Proteomes" id="UP000886998"/>
    </source>
</evidence>
<dbReference type="CDD" id="cd14733">
    <property type="entry name" value="BACK"/>
    <property type="match status" value="1"/>
</dbReference>
<dbReference type="Gene3D" id="3.30.710.10">
    <property type="entry name" value="Potassium Channel Kv1.1, Chain A"/>
    <property type="match status" value="1"/>
</dbReference>
<keyword evidence="4" id="KW-1185">Reference proteome</keyword>
<dbReference type="Proteomes" id="UP000886998">
    <property type="component" value="Unassembled WGS sequence"/>
</dbReference>
<dbReference type="PROSITE" id="PS50097">
    <property type="entry name" value="BTB"/>
    <property type="match status" value="1"/>
</dbReference>
<reference evidence="3" key="1">
    <citation type="submission" date="2020-08" db="EMBL/GenBank/DDBJ databases">
        <title>Multicomponent nature underlies the extraordinary mechanical properties of spider dragline silk.</title>
        <authorList>
            <person name="Kono N."/>
            <person name="Nakamura H."/>
            <person name="Mori M."/>
            <person name="Yoshida Y."/>
            <person name="Ohtoshi R."/>
            <person name="Malay A.D."/>
            <person name="Moran D.A.P."/>
            <person name="Tomita M."/>
            <person name="Numata K."/>
            <person name="Arakawa K."/>
        </authorList>
    </citation>
    <scope>NUCLEOTIDE SEQUENCE</scope>
</reference>
<dbReference type="InterPro" id="IPR011333">
    <property type="entry name" value="SKP1/BTB/POZ_sf"/>
</dbReference>
<dbReference type="InterPro" id="IPR002083">
    <property type="entry name" value="MATH/TRAF_dom"/>
</dbReference>
<dbReference type="SUPFAM" id="SSF49599">
    <property type="entry name" value="TRAF domain-like"/>
    <property type="match status" value="1"/>
</dbReference>
<dbReference type="InterPro" id="IPR008974">
    <property type="entry name" value="TRAF-like"/>
</dbReference>
<evidence type="ECO:0000259" key="2">
    <source>
        <dbReference type="PROSITE" id="PS50144"/>
    </source>
</evidence>
<comment type="caution">
    <text evidence="3">The sequence shown here is derived from an EMBL/GenBank/DDBJ whole genome shotgun (WGS) entry which is preliminary data.</text>
</comment>